<name>A0A9J6AYM5_SOLCO</name>
<evidence type="ECO:0000313" key="3">
    <source>
        <dbReference type="Proteomes" id="UP000824120"/>
    </source>
</evidence>
<sequence>MQVETVAILTAFRKSFSRRIQNIWRTPREITEKVEEIREIMEKISATIIHIFIEGNFLADPLANIAIEPQTEHQYCCFQELPLKEKGSYMQINHKCLISRSEHAKSPYIEFVFSPEIIQIKQQSRLKTHKDKYKSKNLQYSSIEKGPLGNGTTRHSVKESKK</sequence>
<protein>
    <submittedName>
        <fullName evidence="2">Uncharacterized protein</fullName>
    </submittedName>
</protein>
<dbReference type="Proteomes" id="UP000824120">
    <property type="component" value="Chromosome 1"/>
</dbReference>
<proteinExistence type="predicted"/>
<dbReference type="AlphaFoldDB" id="A0A9J6AYM5"/>
<evidence type="ECO:0000313" key="2">
    <source>
        <dbReference type="EMBL" id="KAG5629513.1"/>
    </source>
</evidence>
<gene>
    <name evidence="2" type="ORF">H5410_001230</name>
</gene>
<evidence type="ECO:0000256" key="1">
    <source>
        <dbReference type="SAM" id="MobiDB-lite"/>
    </source>
</evidence>
<organism evidence="2 3">
    <name type="scientific">Solanum commersonii</name>
    <name type="common">Commerson's wild potato</name>
    <name type="synonym">Commerson's nightshade</name>
    <dbReference type="NCBI Taxonomy" id="4109"/>
    <lineage>
        <taxon>Eukaryota</taxon>
        <taxon>Viridiplantae</taxon>
        <taxon>Streptophyta</taxon>
        <taxon>Embryophyta</taxon>
        <taxon>Tracheophyta</taxon>
        <taxon>Spermatophyta</taxon>
        <taxon>Magnoliopsida</taxon>
        <taxon>eudicotyledons</taxon>
        <taxon>Gunneridae</taxon>
        <taxon>Pentapetalae</taxon>
        <taxon>asterids</taxon>
        <taxon>lamiids</taxon>
        <taxon>Solanales</taxon>
        <taxon>Solanaceae</taxon>
        <taxon>Solanoideae</taxon>
        <taxon>Solaneae</taxon>
        <taxon>Solanum</taxon>
    </lineage>
</organism>
<reference evidence="2 3" key="1">
    <citation type="submission" date="2020-09" db="EMBL/GenBank/DDBJ databases">
        <title>De no assembly of potato wild relative species, Solanum commersonii.</title>
        <authorList>
            <person name="Cho K."/>
        </authorList>
    </citation>
    <scope>NUCLEOTIDE SEQUENCE [LARGE SCALE GENOMIC DNA]</scope>
    <source>
        <strain evidence="2">LZ3.2</strain>
        <tissue evidence="2">Leaf</tissue>
    </source>
</reference>
<feature type="region of interest" description="Disordered" evidence="1">
    <location>
        <begin position="137"/>
        <end position="162"/>
    </location>
</feature>
<dbReference type="OrthoDB" id="1300727at2759"/>
<comment type="caution">
    <text evidence="2">The sequence shown here is derived from an EMBL/GenBank/DDBJ whole genome shotgun (WGS) entry which is preliminary data.</text>
</comment>
<keyword evidence="3" id="KW-1185">Reference proteome</keyword>
<dbReference type="EMBL" id="JACXVP010000001">
    <property type="protein sequence ID" value="KAG5629513.1"/>
    <property type="molecule type" value="Genomic_DNA"/>
</dbReference>
<accession>A0A9J6AYM5</accession>